<accession>A0A931SCC7</accession>
<sequence>MTKERKEWGVDPRDIAYEQELRKEDFDKDMLEKMRRWDLSVDNIKVHLEDMDPAKLTKIKDWLE</sequence>
<dbReference type="EMBL" id="JACOZA010000107">
    <property type="protein sequence ID" value="MBI2097308.1"/>
    <property type="molecule type" value="Genomic_DNA"/>
</dbReference>
<reference evidence="1" key="1">
    <citation type="submission" date="2020-07" db="EMBL/GenBank/DDBJ databases">
        <title>Huge and variable diversity of episymbiotic CPR bacteria and DPANN archaea in groundwater ecosystems.</title>
        <authorList>
            <person name="He C.Y."/>
            <person name="Keren R."/>
            <person name="Whittaker M."/>
            <person name="Farag I.F."/>
            <person name="Doudna J."/>
            <person name="Cate J.H.D."/>
            <person name="Banfield J.F."/>
        </authorList>
    </citation>
    <scope>NUCLEOTIDE SEQUENCE</scope>
    <source>
        <strain evidence="1">NC_groundwater_193_Ag_S-0.1um_51_7</strain>
    </source>
</reference>
<dbReference type="AlphaFoldDB" id="A0A931SCC7"/>
<proteinExistence type="predicted"/>
<protein>
    <submittedName>
        <fullName evidence="1">Uncharacterized protein</fullName>
    </submittedName>
</protein>
<gene>
    <name evidence="1" type="ORF">HYT40_04180</name>
</gene>
<name>A0A931SCC7_9BACT</name>
<feature type="non-terminal residue" evidence="1">
    <location>
        <position position="64"/>
    </location>
</feature>
<evidence type="ECO:0000313" key="2">
    <source>
        <dbReference type="Proteomes" id="UP000724148"/>
    </source>
</evidence>
<organism evidence="1 2">
    <name type="scientific">Candidatus Sungiibacteriota bacterium</name>
    <dbReference type="NCBI Taxonomy" id="2750080"/>
    <lineage>
        <taxon>Bacteria</taxon>
        <taxon>Candidatus Sungiibacteriota</taxon>
    </lineage>
</organism>
<evidence type="ECO:0000313" key="1">
    <source>
        <dbReference type="EMBL" id="MBI2097308.1"/>
    </source>
</evidence>
<dbReference type="Proteomes" id="UP000724148">
    <property type="component" value="Unassembled WGS sequence"/>
</dbReference>
<comment type="caution">
    <text evidence="1">The sequence shown here is derived from an EMBL/GenBank/DDBJ whole genome shotgun (WGS) entry which is preliminary data.</text>
</comment>